<evidence type="ECO:0000313" key="5">
    <source>
        <dbReference type="Proteomes" id="UP000234789"/>
    </source>
</evidence>
<dbReference type="InterPro" id="IPR036291">
    <property type="entry name" value="NAD(P)-bd_dom_sf"/>
</dbReference>
<sequence>MRLLVLGGGGMAGSMMVDYFRGRDGFELSWTTRGGGDGSLPLDASDLEAVRRTVAAVRPELIVNCIGKLNADAEAHPLEAYAVNGLLPHWLAFAAGEIGARLIHISSDCVFLGDRGGYTELDRPDGITVYARSKALGEVNDPRHLTIRTSIIGPDASPKGIGLLRWFLAQTGEVSGYSRVYWNGVTTLELAKAVEHAAAHPEIGGLVHLLAAAPASKLEMLEWFKEAYGRDDVAIVPAAEPEIDRTLSAVRTDWTYRAPSIPDMVRELAAWERRGG</sequence>
<dbReference type="Proteomes" id="UP000234789">
    <property type="component" value="Unassembled WGS sequence"/>
</dbReference>
<dbReference type="AlphaFoldDB" id="A0A2N5N478"/>
<dbReference type="PANTHER" id="PTHR10491">
    <property type="entry name" value="DTDP-4-DEHYDRORHAMNOSE REDUCTASE"/>
    <property type="match status" value="1"/>
</dbReference>
<organism evidence="4 5">
    <name type="scientific">Paenibacillus pasadenensis</name>
    <dbReference type="NCBI Taxonomy" id="217090"/>
    <lineage>
        <taxon>Bacteria</taxon>
        <taxon>Bacillati</taxon>
        <taxon>Bacillota</taxon>
        <taxon>Bacilli</taxon>
        <taxon>Bacillales</taxon>
        <taxon>Paenibacillaceae</taxon>
        <taxon>Paenibacillus</taxon>
    </lineage>
</organism>
<dbReference type="InterPro" id="IPR029903">
    <property type="entry name" value="RmlD-like-bd"/>
</dbReference>
<reference evidence="4 5" key="1">
    <citation type="submission" date="2017-05" db="EMBL/GenBank/DDBJ databases">
        <title>Functional genome analysis of Paenibacillus pasadenensis strain R16: insights on endophytic life style and antifungal activity.</title>
        <authorList>
            <person name="Passera A."/>
            <person name="Marcolungo L."/>
            <person name="Casati P."/>
            <person name="Brasca M."/>
            <person name="Quaglino F."/>
            <person name="Delledonne M."/>
        </authorList>
    </citation>
    <scope>NUCLEOTIDE SEQUENCE [LARGE SCALE GENOMIC DNA]</scope>
    <source>
        <strain evidence="4 5">R16</strain>
    </source>
</reference>
<dbReference type="CDD" id="cd05254">
    <property type="entry name" value="dTDP_HR_like_SDR_e"/>
    <property type="match status" value="1"/>
</dbReference>
<name>A0A2N5N478_9BACL</name>
<proteinExistence type="inferred from homology"/>
<evidence type="ECO:0000256" key="2">
    <source>
        <dbReference type="RuleBase" id="RU364082"/>
    </source>
</evidence>
<dbReference type="GO" id="GO:0005829">
    <property type="term" value="C:cytosol"/>
    <property type="evidence" value="ECO:0007669"/>
    <property type="project" value="TreeGrafter"/>
</dbReference>
<dbReference type="PANTHER" id="PTHR10491:SF4">
    <property type="entry name" value="METHIONINE ADENOSYLTRANSFERASE 2 SUBUNIT BETA"/>
    <property type="match status" value="1"/>
</dbReference>
<dbReference type="InterPro" id="IPR005913">
    <property type="entry name" value="dTDP_dehydrorham_reduct"/>
</dbReference>
<evidence type="ECO:0000313" key="4">
    <source>
        <dbReference type="EMBL" id="PLT45155.1"/>
    </source>
</evidence>
<dbReference type="GO" id="GO:0019305">
    <property type="term" value="P:dTDP-rhamnose biosynthetic process"/>
    <property type="evidence" value="ECO:0007669"/>
    <property type="project" value="UniProtKB-UniPathway"/>
</dbReference>
<evidence type="ECO:0000256" key="1">
    <source>
        <dbReference type="ARBA" id="ARBA00010944"/>
    </source>
</evidence>
<comment type="similarity">
    <text evidence="1 2">Belongs to the dTDP-4-dehydrorhamnose reductase family.</text>
</comment>
<keyword evidence="5" id="KW-1185">Reference proteome</keyword>
<keyword evidence="2" id="KW-0521">NADP</keyword>
<accession>A0A2N5N478</accession>
<dbReference type="EC" id="1.1.1.133" evidence="2"/>
<dbReference type="Gene3D" id="3.40.50.720">
    <property type="entry name" value="NAD(P)-binding Rossmann-like Domain"/>
    <property type="match status" value="1"/>
</dbReference>
<feature type="domain" description="RmlD-like substrate binding" evidence="3">
    <location>
        <begin position="1"/>
        <end position="153"/>
    </location>
</feature>
<dbReference type="Pfam" id="PF04321">
    <property type="entry name" value="RmlD_sub_bind"/>
    <property type="match status" value="1"/>
</dbReference>
<dbReference type="SUPFAM" id="SSF51735">
    <property type="entry name" value="NAD(P)-binding Rossmann-fold domains"/>
    <property type="match status" value="1"/>
</dbReference>
<dbReference type="RefSeq" id="WP_101808858.1">
    <property type="nucleotide sequence ID" value="NZ_NFEZ01000004.1"/>
</dbReference>
<evidence type="ECO:0000259" key="3">
    <source>
        <dbReference type="Pfam" id="PF04321"/>
    </source>
</evidence>
<keyword evidence="2 4" id="KW-0560">Oxidoreductase</keyword>
<gene>
    <name evidence="4" type="ORF">B8V81_3586</name>
</gene>
<comment type="caution">
    <text evidence="4">The sequence shown here is derived from an EMBL/GenBank/DDBJ whole genome shotgun (WGS) entry which is preliminary data.</text>
</comment>
<dbReference type="UniPathway" id="UPA00124"/>
<dbReference type="EMBL" id="NFEZ01000004">
    <property type="protein sequence ID" value="PLT45155.1"/>
    <property type="molecule type" value="Genomic_DNA"/>
</dbReference>
<comment type="function">
    <text evidence="2">Catalyzes the reduction of dTDP-6-deoxy-L-lyxo-4-hexulose to yield dTDP-L-rhamnose.</text>
</comment>
<dbReference type="GO" id="GO:0008831">
    <property type="term" value="F:dTDP-4-dehydrorhamnose reductase activity"/>
    <property type="evidence" value="ECO:0007669"/>
    <property type="project" value="UniProtKB-EC"/>
</dbReference>
<protein>
    <recommendedName>
        <fullName evidence="2">dTDP-4-dehydrorhamnose reductase</fullName>
        <ecNumber evidence="2">1.1.1.133</ecNumber>
    </recommendedName>
</protein>
<comment type="pathway">
    <text evidence="2">Carbohydrate biosynthesis; dTDP-L-rhamnose biosynthesis.</text>
</comment>